<evidence type="ECO:0000313" key="3">
    <source>
        <dbReference type="Proteomes" id="UP001159363"/>
    </source>
</evidence>
<dbReference type="EMBL" id="JARBHB010000002">
    <property type="protein sequence ID" value="KAJ8891476.1"/>
    <property type="molecule type" value="Genomic_DNA"/>
</dbReference>
<proteinExistence type="predicted"/>
<accession>A0ABQ9I486</accession>
<dbReference type="PANTHER" id="PTHR37984:SF5">
    <property type="entry name" value="PROTEIN NYNRIN-LIKE"/>
    <property type="match status" value="1"/>
</dbReference>
<comment type="caution">
    <text evidence="2">The sequence shown here is derived from an EMBL/GenBank/DDBJ whole genome shotgun (WGS) entry which is preliminary data.</text>
</comment>
<dbReference type="Gene3D" id="3.30.70.270">
    <property type="match status" value="1"/>
</dbReference>
<dbReference type="Pfam" id="PF00078">
    <property type="entry name" value="RVT_1"/>
    <property type="match status" value="1"/>
</dbReference>
<dbReference type="InterPro" id="IPR043128">
    <property type="entry name" value="Rev_trsase/Diguanyl_cyclase"/>
</dbReference>
<dbReference type="Proteomes" id="UP001159363">
    <property type="component" value="Chromosome 2"/>
</dbReference>
<name>A0ABQ9I486_9NEOP</name>
<dbReference type="Gene3D" id="3.10.10.10">
    <property type="entry name" value="HIV Type 1 Reverse Transcriptase, subunit A, domain 1"/>
    <property type="match status" value="1"/>
</dbReference>
<dbReference type="PANTHER" id="PTHR37984">
    <property type="entry name" value="PROTEIN CBG26694"/>
    <property type="match status" value="1"/>
</dbReference>
<gene>
    <name evidence="2" type="ORF">PR048_004004</name>
</gene>
<feature type="domain" description="Reverse transcriptase" evidence="1">
    <location>
        <begin position="37"/>
        <end position="106"/>
    </location>
</feature>
<sequence length="106" mass="11998">MKNDAVLVSLHAPRRVALPLQLKLKQEIDRLLSTRVQTEHTILPAVDDSLVQLRKAKVFSKLDADSGYWQVPLAEKSKPPTTFITQFGRFYLNRLSFGITSAPAFF</sequence>
<dbReference type="InterPro" id="IPR043502">
    <property type="entry name" value="DNA/RNA_pol_sf"/>
</dbReference>
<keyword evidence="3" id="KW-1185">Reference proteome</keyword>
<dbReference type="SUPFAM" id="SSF56672">
    <property type="entry name" value="DNA/RNA polymerases"/>
    <property type="match status" value="1"/>
</dbReference>
<organism evidence="2 3">
    <name type="scientific">Dryococelus australis</name>
    <dbReference type="NCBI Taxonomy" id="614101"/>
    <lineage>
        <taxon>Eukaryota</taxon>
        <taxon>Metazoa</taxon>
        <taxon>Ecdysozoa</taxon>
        <taxon>Arthropoda</taxon>
        <taxon>Hexapoda</taxon>
        <taxon>Insecta</taxon>
        <taxon>Pterygota</taxon>
        <taxon>Neoptera</taxon>
        <taxon>Polyneoptera</taxon>
        <taxon>Phasmatodea</taxon>
        <taxon>Verophasmatodea</taxon>
        <taxon>Anareolatae</taxon>
        <taxon>Phasmatidae</taxon>
        <taxon>Eurycanthinae</taxon>
        <taxon>Dryococelus</taxon>
    </lineage>
</organism>
<dbReference type="InterPro" id="IPR000477">
    <property type="entry name" value="RT_dom"/>
</dbReference>
<dbReference type="InterPro" id="IPR050951">
    <property type="entry name" value="Retrovirus_Pol_polyprotein"/>
</dbReference>
<evidence type="ECO:0000313" key="2">
    <source>
        <dbReference type="EMBL" id="KAJ8891476.1"/>
    </source>
</evidence>
<evidence type="ECO:0000259" key="1">
    <source>
        <dbReference type="Pfam" id="PF00078"/>
    </source>
</evidence>
<protein>
    <recommendedName>
        <fullName evidence="1">Reverse transcriptase domain-containing protein</fullName>
    </recommendedName>
</protein>
<reference evidence="2 3" key="1">
    <citation type="submission" date="2023-02" db="EMBL/GenBank/DDBJ databases">
        <title>LHISI_Scaffold_Assembly.</title>
        <authorList>
            <person name="Stuart O.P."/>
            <person name="Cleave R."/>
            <person name="Magrath M.J.L."/>
            <person name="Mikheyev A.S."/>
        </authorList>
    </citation>
    <scope>NUCLEOTIDE SEQUENCE [LARGE SCALE GENOMIC DNA]</scope>
    <source>
        <strain evidence="2">Daus_M_001</strain>
        <tissue evidence="2">Leg muscle</tissue>
    </source>
</reference>